<gene>
    <name evidence="4" type="ORF">OEA41_006137</name>
</gene>
<dbReference type="InterPro" id="IPR052069">
    <property type="entry name" value="Ca-reg_mRNA-binding_domain"/>
</dbReference>
<dbReference type="SUPFAM" id="SSF50249">
    <property type="entry name" value="Nucleic acid-binding proteins"/>
    <property type="match status" value="5"/>
</dbReference>
<feature type="domain" description="CSD" evidence="3">
    <location>
        <begin position="154"/>
        <end position="232"/>
    </location>
</feature>
<feature type="domain" description="CSD" evidence="3">
    <location>
        <begin position="77"/>
        <end position="139"/>
    </location>
</feature>
<dbReference type="PROSITE" id="PS51857">
    <property type="entry name" value="CSD_2"/>
    <property type="match status" value="4"/>
</dbReference>
<dbReference type="AlphaFoldDB" id="A0AAE0DJY9"/>
<comment type="caution">
    <text evidence="4">The sequence shown here is derived from an EMBL/GenBank/DDBJ whole genome shotgun (WGS) entry which is preliminary data.</text>
</comment>
<dbReference type="GO" id="GO:0003730">
    <property type="term" value="F:mRNA 3'-UTR binding"/>
    <property type="evidence" value="ECO:0007669"/>
    <property type="project" value="TreeGrafter"/>
</dbReference>
<protein>
    <recommendedName>
        <fullName evidence="3">CSD domain-containing protein</fullName>
    </recommendedName>
</protein>
<dbReference type="GO" id="GO:0005737">
    <property type="term" value="C:cytoplasm"/>
    <property type="evidence" value="ECO:0007669"/>
    <property type="project" value="TreeGrafter"/>
</dbReference>
<feature type="region of interest" description="Disordered" evidence="2">
    <location>
        <begin position="423"/>
        <end position="445"/>
    </location>
</feature>
<dbReference type="Pfam" id="PF00313">
    <property type="entry name" value="CSD"/>
    <property type="match status" value="2"/>
</dbReference>
<keyword evidence="5" id="KW-1185">Reference proteome</keyword>
<dbReference type="Proteomes" id="UP001276659">
    <property type="component" value="Unassembled WGS sequence"/>
</dbReference>
<reference evidence="4" key="1">
    <citation type="submission" date="2022-11" db="EMBL/GenBank/DDBJ databases">
        <title>Chromosomal genome sequence assembly and mating type (MAT) locus characterization of the leprose asexual lichenized fungus Lepraria neglecta (Nyl.) Erichsen.</title>
        <authorList>
            <person name="Allen J.L."/>
            <person name="Pfeffer B."/>
        </authorList>
    </citation>
    <scope>NUCLEOTIDE SEQUENCE</scope>
    <source>
        <strain evidence="4">Allen 5258</strain>
    </source>
</reference>
<dbReference type="Gene3D" id="2.40.50.140">
    <property type="entry name" value="Nucleic acid-binding proteins"/>
    <property type="match status" value="5"/>
</dbReference>
<evidence type="ECO:0000256" key="1">
    <source>
        <dbReference type="ARBA" id="ARBA00022553"/>
    </source>
</evidence>
<keyword evidence="1" id="KW-0597">Phosphoprotein</keyword>
<organism evidence="4 5">
    <name type="scientific">Lepraria neglecta</name>
    <dbReference type="NCBI Taxonomy" id="209136"/>
    <lineage>
        <taxon>Eukaryota</taxon>
        <taxon>Fungi</taxon>
        <taxon>Dikarya</taxon>
        <taxon>Ascomycota</taxon>
        <taxon>Pezizomycotina</taxon>
        <taxon>Lecanoromycetes</taxon>
        <taxon>OSLEUM clade</taxon>
        <taxon>Lecanoromycetidae</taxon>
        <taxon>Lecanorales</taxon>
        <taxon>Lecanorineae</taxon>
        <taxon>Stereocaulaceae</taxon>
        <taxon>Lepraria</taxon>
    </lineage>
</organism>
<feature type="domain" description="CSD" evidence="3">
    <location>
        <begin position="246"/>
        <end position="309"/>
    </location>
</feature>
<sequence length="445" mass="48350">MEDSRETGRVKNWSEKGFGFIERDQGGSVFCHARETPSRTGLIAGSTVSFLYESDDKAGKATQVQVEEAAEEDTSARETGTIKRWNAEKGFGFIGRDQGGDDAFVHKKDCGRKDLVVGQPVSFVFEEGPKGASAKNVKEEGEVVVPVEEDEGDRELGKVKSYNEEKGFAFIVSAIAALKPSPASYALGRCAGGDDLFAHKKEFGDVQPYPGQGVSFVVETTEKGDAAKKVLEEENVPDLPTSDEGREFGTIKDFNIEKGWGFIIRKAGGDNARFFDKACTAGLIPEKGLCVSFVLEETDKGLSAKDLREEDSERVRRVTAKVYYGRVDEYYDPTVKKPTNGYGFIVPFNPPSYGAPKRYFFHMSEIETPDEDGGIEPGSNVSFIVLPAKKGIQAAAVTIADPPSNDNDKENVPALEASFADMGVKDDGNAATEDDMNDGWGTWGA</sequence>
<evidence type="ECO:0000259" key="3">
    <source>
        <dbReference type="PROSITE" id="PS51857"/>
    </source>
</evidence>
<dbReference type="InterPro" id="IPR002059">
    <property type="entry name" value="CSP_DNA-bd"/>
</dbReference>
<dbReference type="PRINTS" id="PR00050">
    <property type="entry name" value="COLDSHOCK"/>
</dbReference>
<name>A0AAE0DJY9_9LECA</name>
<dbReference type="CDD" id="cd04458">
    <property type="entry name" value="CSP_CDS"/>
    <property type="match status" value="2"/>
</dbReference>
<dbReference type="GO" id="GO:0043488">
    <property type="term" value="P:regulation of mRNA stability"/>
    <property type="evidence" value="ECO:0007669"/>
    <property type="project" value="TreeGrafter"/>
</dbReference>
<evidence type="ECO:0000256" key="2">
    <source>
        <dbReference type="SAM" id="MobiDB-lite"/>
    </source>
</evidence>
<feature type="domain" description="CSD" evidence="3">
    <location>
        <begin position="5"/>
        <end position="66"/>
    </location>
</feature>
<dbReference type="PANTHER" id="PTHR12962">
    <property type="entry name" value="CALCIUM-REGULATED HEAT STABLE PROTEIN CRHSP-24-RELATED"/>
    <property type="match status" value="1"/>
</dbReference>
<accession>A0AAE0DJY9</accession>
<dbReference type="SMART" id="SM00357">
    <property type="entry name" value="CSP"/>
    <property type="match status" value="5"/>
</dbReference>
<dbReference type="InterPro" id="IPR012340">
    <property type="entry name" value="NA-bd_OB-fold"/>
</dbReference>
<evidence type="ECO:0000313" key="5">
    <source>
        <dbReference type="Proteomes" id="UP001276659"/>
    </source>
</evidence>
<dbReference type="InterPro" id="IPR011129">
    <property type="entry name" value="CSD"/>
</dbReference>
<dbReference type="EMBL" id="JASNWA010000007">
    <property type="protein sequence ID" value="KAK3172812.1"/>
    <property type="molecule type" value="Genomic_DNA"/>
</dbReference>
<evidence type="ECO:0000313" key="4">
    <source>
        <dbReference type="EMBL" id="KAK3172812.1"/>
    </source>
</evidence>
<dbReference type="PANTHER" id="PTHR12962:SF1">
    <property type="entry name" value="COLD SHOCK DOMAIN-CONTAINING PROTEIN CG9705"/>
    <property type="match status" value="1"/>
</dbReference>
<proteinExistence type="predicted"/>